<evidence type="ECO:0000256" key="2">
    <source>
        <dbReference type="ARBA" id="ARBA00022692"/>
    </source>
</evidence>
<keyword evidence="4 5" id="KW-0472">Membrane</keyword>
<evidence type="ECO:0008006" key="8">
    <source>
        <dbReference type="Google" id="ProtNLM"/>
    </source>
</evidence>
<dbReference type="Proteomes" id="UP000287972">
    <property type="component" value="Unassembled WGS sequence"/>
</dbReference>
<sequence length="158" mass="17019">MQVIGGIACLPFAPFFADIFGRRHPVAFGSALTVFGAALQGGATNLGMFIAGRFFIGVGNSFAAVAAAPLIAELALSSIIQIFAIYFVPESPRWLIANDRTEQATQILSKYRVGSDEPNELVRFEVDGKEVLARTQDVKQATFAEGDHLQHTMGEEKA</sequence>
<dbReference type="PANTHER" id="PTHR48022">
    <property type="entry name" value="PLASTIDIC GLUCOSE TRANSPORTER 4"/>
    <property type="match status" value="1"/>
</dbReference>
<dbReference type="Gene3D" id="1.20.1250.20">
    <property type="entry name" value="MFS general substrate transporter like domains"/>
    <property type="match status" value="2"/>
</dbReference>
<organism evidence="6 7">
    <name type="scientific">Fusarium floridanum</name>
    <dbReference type="NCBI Taxonomy" id="1325733"/>
    <lineage>
        <taxon>Eukaryota</taxon>
        <taxon>Fungi</taxon>
        <taxon>Dikarya</taxon>
        <taxon>Ascomycota</taxon>
        <taxon>Pezizomycotina</taxon>
        <taxon>Sordariomycetes</taxon>
        <taxon>Hypocreomycetidae</taxon>
        <taxon>Hypocreales</taxon>
        <taxon>Nectriaceae</taxon>
        <taxon>Fusarium</taxon>
        <taxon>Fusarium solani species complex</taxon>
    </lineage>
</organism>
<dbReference type="EMBL" id="NKCL01000175">
    <property type="protein sequence ID" value="RSL79403.1"/>
    <property type="molecule type" value="Genomic_DNA"/>
</dbReference>
<proteinExistence type="predicted"/>
<comment type="subcellular location">
    <subcellularLocation>
        <location evidence="1">Membrane</location>
        <topology evidence="1">Multi-pass membrane protein</topology>
    </subcellularLocation>
</comment>
<dbReference type="SUPFAM" id="SSF103473">
    <property type="entry name" value="MFS general substrate transporter"/>
    <property type="match status" value="1"/>
</dbReference>
<name>A0A428RPF3_9HYPO</name>
<keyword evidence="2 5" id="KW-0812">Transmembrane</keyword>
<dbReference type="Pfam" id="PF00083">
    <property type="entry name" value="Sugar_tr"/>
    <property type="match status" value="2"/>
</dbReference>
<feature type="transmembrane region" description="Helical" evidence="5">
    <location>
        <begin position="27"/>
        <end position="50"/>
    </location>
</feature>
<keyword evidence="3 5" id="KW-1133">Transmembrane helix</keyword>
<evidence type="ECO:0000256" key="4">
    <source>
        <dbReference type="ARBA" id="ARBA00023136"/>
    </source>
</evidence>
<gene>
    <name evidence="6" type="ORF">CEP51_007381</name>
</gene>
<reference evidence="6 7" key="1">
    <citation type="submission" date="2017-06" db="EMBL/GenBank/DDBJ databases">
        <title>Comparative genomic analysis of Ambrosia Fusariam Clade fungi.</title>
        <authorList>
            <person name="Stajich J.E."/>
            <person name="Carrillo J."/>
            <person name="Kijimoto T."/>
            <person name="Eskalen A."/>
            <person name="O'Donnell K."/>
            <person name="Kasson M."/>
        </authorList>
    </citation>
    <scope>NUCLEOTIDE SEQUENCE [LARGE SCALE GENOMIC DNA]</scope>
    <source>
        <strain evidence="6 7">NRRL62606</strain>
    </source>
</reference>
<dbReference type="GO" id="GO:0016020">
    <property type="term" value="C:membrane"/>
    <property type="evidence" value="ECO:0007669"/>
    <property type="project" value="UniProtKB-SubCell"/>
</dbReference>
<keyword evidence="7" id="KW-1185">Reference proteome</keyword>
<evidence type="ECO:0000256" key="5">
    <source>
        <dbReference type="SAM" id="Phobius"/>
    </source>
</evidence>
<dbReference type="GO" id="GO:0005351">
    <property type="term" value="F:carbohydrate:proton symporter activity"/>
    <property type="evidence" value="ECO:0007669"/>
    <property type="project" value="TreeGrafter"/>
</dbReference>
<dbReference type="PANTHER" id="PTHR48022:SF64">
    <property type="entry name" value="MAJOR FACILITATOR SUPERFAMILY (MFS) PROFILE DOMAIN-CONTAINING PROTEIN"/>
    <property type="match status" value="1"/>
</dbReference>
<protein>
    <recommendedName>
        <fullName evidence="8">Major facilitator superfamily (MFS) profile domain-containing protein</fullName>
    </recommendedName>
</protein>
<comment type="caution">
    <text evidence="6">The sequence shown here is derived from an EMBL/GenBank/DDBJ whole genome shotgun (WGS) entry which is preliminary data.</text>
</comment>
<evidence type="ECO:0000256" key="3">
    <source>
        <dbReference type="ARBA" id="ARBA00022989"/>
    </source>
</evidence>
<dbReference type="InterPro" id="IPR036259">
    <property type="entry name" value="MFS_trans_sf"/>
</dbReference>
<dbReference type="InterPro" id="IPR050360">
    <property type="entry name" value="MFS_Sugar_Transporters"/>
</dbReference>
<evidence type="ECO:0000313" key="6">
    <source>
        <dbReference type="EMBL" id="RSL79403.1"/>
    </source>
</evidence>
<evidence type="ECO:0000313" key="7">
    <source>
        <dbReference type="Proteomes" id="UP000287972"/>
    </source>
</evidence>
<evidence type="ECO:0000256" key="1">
    <source>
        <dbReference type="ARBA" id="ARBA00004141"/>
    </source>
</evidence>
<dbReference type="AlphaFoldDB" id="A0A428RPF3"/>
<dbReference type="InterPro" id="IPR005828">
    <property type="entry name" value="MFS_sugar_transport-like"/>
</dbReference>
<feature type="transmembrane region" description="Helical" evidence="5">
    <location>
        <begin position="62"/>
        <end position="88"/>
    </location>
</feature>
<accession>A0A428RPF3</accession>